<dbReference type="KEGG" id="oro:101372476"/>
<protein>
    <submittedName>
        <fullName evidence="3">Uncharacterized protein LOC101372476</fullName>
    </submittedName>
</protein>
<evidence type="ECO:0000256" key="1">
    <source>
        <dbReference type="SAM" id="MobiDB-lite"/>
    </source>
</evidence>
<feature type="non-terminal residue" evidence="3">
    <location>
        <position position="131"/>
    </location>
</feature>
<sequence>MPLCRYQSAAKVSTGLTATSVLEASRIRAQGTASVRTAWMAMGRAFAKMASKAPSVSSALIPINTDLGVTKNVCAFPEHAITGSTVTGPAWPAHAEKALRGGSATSRPPPVGPTYSSVTSTPPVNTAMGQQ</sequence>
<feature type="region of interest" description="Disordered" evidence="1">
    <location>
        <begin position="96"/>
        <end position="131"/>
    </location>
</feature>
<dbReference type="AlphaFoldDB" id="A0A2U3X4Y0"/>
<keyword evidence="2" id="KW-1185">Reference proteome</keyword>
<dbReference type="Proteomes" id="UP000245340">
    <property type="component" value="Unplaced"/>
</dbReference>
<organism evidence="2 3">
    <name type="scientific">Odobenus rosmarus divergens</name>
    <name type="common">Pacific walrus</name>
    <dbReference type="NCBI Taxonomy" id="9708"/>
    <lineage>
        <taxon>Eukaryota</taxon>
        <taxon>Metazoa</taxon>
        <taxon>Chordata</taxon>
        <taxon>Craniata</taxon>
        <taxon>Vertebrata</taxon>
        <taxon>Euteleostomi</taxon>
        <taxon>Mammalia</taxon>
        <taxon>Eutheria</taxon>
        <taxon>Laurasiatheria</taxon>
        <taxon>Carnivora</taxon>
        <taxon>Caniformia</taxon>
        <taxon>Pinnipedia</taxon>
        <taxon>Odobenidae</taxon>
        <taxon>Odobenus</taxon>
    </lineage>
</organism>
<evidence type="ECO:0000313" key="2">
    <source>
        <dbReference type="Proteomes" id="UP000245340"/>
    </source>
</evidence>
<proteinExistence type="predicted"/>
<dbReference type="RefSeq" id="XP_004417222.1">
    <property type="nucleotide sequence ID" value="XM_004417165.1"/>
</dbReference>
<evidence type="ECO:0000313" key="3">
    <source>
        <dbReference type="RefSeq" id="XP_004417222.1"/>
    </source>
</evidence>
<dbReference type="GeneID" id="101372476"/>
<reference evidence="3" key="1">
    <citation type="submission" date="2025-08" db="UniProtKB">
        <authorList>
            <consortium name="RefSeq"/>
        </authorList>
    </citation>
    <scope>IDENTIFICATION</scope>
</reference>
<gene>
    <name evidence="3" type="primary">LOC101372476</name>
</gene>
<feature type="compositionally biased region" description="Polar residues" evidence="1">
    <location>
        <begin position="114"/>
        <end position="131"/>
    </location>
</feature>
<name>A0A2U3X4Y0_ODORO</name>
<dbReference type="InParanoid" id="A0A2U3X4Y0"/>
<accession>A0A2U3X4Y0</accession>